<proteinExistence type="predicted"/>
<evidence type="ECO:0000256" key="5">
    <source>
        <dbReference type="ARBA" id="ARBA00023015"/>
    </source>
</evidence>
<keyword evidence="3 10" id="KW-0863">Zinc-finger</keyword>
<dbReference type="PANTHER" id="PTHR10593:SF211">
    <property type="entry name" value="C2H2-TYPE DOMAIN-CONTAINING PROTEIN"/>
    <property type="match status" value="1"/>
</dbReference>
<evidence type="ECO:0000256" key="3">
    <source>
        <dbReference type="ARBA" id="ARBA00022771"/>
    </source>
</evidence>
<dbReference type="OrthoDB" id="6354171at2759"/>
<dbReference type="Pfam" id="PF22992">
    <property type="entry name" value="C2CH-4th_BIRD-IDD"/>
    <property type="match status" value="1"/>
</dbReference>
<dbReference type="EMBL" id="JAGYWB010000017">
    <property type="protein sequence ID" value="KAI0494124.1"/>
    <property type="molecule type" value="Genomic_DNA"/>
</dbReference>
<organism evidence="12 13">
    <name type="scientific">Dendrobium nobile</name>
    <name type="common">Orchid</name>
    <dbReference type="NCBI Taxonomy" id="94219"/>
    <lineage>
        <taxon>Eukaryota</taxon>
        <taxon>Viridiplantae</taxon>
        <taxon>Streptophyta</taxon>
        <taxon>Embryophyta</taxon>
        <taxon>Tracheophyta</taxon>
        <taxon>Spermatophyta</taxon>
        <taxon>Magnoliopsida</taxon>
        <taxon>Liliopsida</taxon>
        <taxon>Asparagales</taxon>
        <taxon>Orchidaceae</taxon>
        <taxon>Epidendroideae</taxon>
        <taxon>Malaxideae</taxon>
        <taxon>Dendrobiinae</taxon>
        <taxon>Dendrobium</taxon>
    </lineage>
</organism>
<dbReference type="GO" id="GO:0003700">
    <property type="term" value="F:DNA-binding transcription factor activity"/>
    <property type="evidence" value="ECO:0007669"/>
    <property type="project" value="TreeGrafter"/>
</dbReference>
<sequence length="413" mass="45929">MKGFVVQKTLDIDVCSDPTASHHQACLSSIPKPTRKRRIPGTLDPNAEVIALSPKSLLATNKFNCEVCGKGFQRDQNLQLHRRGHNLPWKLKQRQNNEVVRRKVYICPEPSCSNHMPSRALGDLTGIKKHFFRKHGEKRWSCDKCSKKYAVLSDWKAHSKICGSKEYRCECGTIVSRRDSFITHKAFCEVLASEKYTRTMSANPFINNQNQLLLPHPTDLHNLHINNSFSPGLRSEIPQWLPSIPTSFGHHQISNLNHSVYSSNSLCHFKPPPLPSDPNFSATALLQKAAEIGSTISRPSELHSWLSSNSQEMSNGVFELGSSVSSPLQFHPFPSCSGFGSPFEEAVGGQLIMSPKRGERSAEDFLVGRNIVGDQAGRDETTRDFLGLRVPSHEELFGLSGMETCMGSSSSFG</sequence>
<dbReference type="InterPro" id="IPR013087">
    <property type="entry name" value="Znf_C2H2_type"/>
</dbReference>
<evidence type="ECO:0000256" key="6">
    <source>
        <dbReference type="ARBA" id="ARBA00023163"/>
    </source>
</evidence>
<evidence type="ECO:0000256" key="2">
    <source>
        <dbReference type="ARBA" id="ARBA00022737"/>
    </source>
</evidence>
<reference evidence="12" key="1">
    <citation type="journal article" date="2022" name="Front. Genet.">
        <title>Chromosome-Scale Assembly of the Dendrobium nobile Genome Provides Insights Into the Molecular Mechanism of the Biosynthesis of the Medicinal Active Ingredient of Dendrobium.</title>
        <authorList>
            <person name="Xu Q."/>
            <person name="Niu S.-C."/>
            <person name="Li K.-L."/>
            <person name="Zheng P.-J."/>
            <person name="Zhang X.-J."/>
            <person name="Jia Y."/>
            <person name="Liu Y."/>
            <person name="Niu Y.-X."/>
            <person name="Yu L.-H."/>
            <person name="Chen D.-F."/>
            <person name="Zhang G.-Q."/>
        </authorList>
    </citation>
    <scope>NUCLEOTIDE SEQUENCE</scope>
    <source>
        <tissue evidence="12">Leaf</tissue>
    </source>
</reference>
<gene>
    <name evidence="12" type="ORF">KFK09_024255</name>
</gene>
<dbReference type="PROSITE" id="PS50157">
    <property type="entry name" value="ZINC_FINGER_C2H2_2"/>
    <property type="match status" value="1"/>
</dbReference>
<keyword evidence="4" id="KW-0862">Zinc</keyword>
<dbReference type="Pfam" id="PF00096">
    <property type="entry name" value="zf-C2H2"/>
    <property type="match status" value="1"/>
</dbReference>
<keyword evidence="2" id="KW-0677">Repeat</keyword>
<evidence type="ECO:0000256" key="1">
    <source>
        <dbReference type="ARBA" id="ARBA00022723"/>
    </source>
</evidence>
<dbReference type="InterPro" id="IPR055187">
    <property type="entry name" value="C2CH-3rd_BIRD-IDD"/>
</dbReference>
<evidence type="ECO:0000256" key="10">
    <source>
        <dbReference type="PROSITE-ProRule" id="PRU00042"/>
    </source>
</evidence>
<dbReference type="Proteomes" id="UP000829196">
    <property type="component" value="Unassembled WGS sequence"/>
</dbReference>
<dbReference type="SMART" id="SM00355">
    <property type="entry name" value="ZnF_C2H2"/>
    <property type="match status" value="3"/>
</dbReference>
<dbReference type="PANTHER" id="PTHR10593">
    <property type="entry name" value="SERINE/THREONINE-PROTEIN KINASE RIO"/>
    <property type="match status" value="1"/>
</dbReference>
<dbReference type="GO" id="GO:0005634">
    <property type="term" value="C:nucleus"/>
    <property type="evidence" value="ECO:0007669"/>
    <property type="project" value="TreeGrafter"/>
</dbReference>
<dbReference type="InterPro" id="IPR055186">
    <property type="entry name" value="C2H2-2nd_BIRD-IDD"/>
</dbReference>
<protein>
    <recommendedName>
        <fullName evidence="8">Protein EARLY HEADING DATE 2</fullName>
    </recommendedName>
    <alternativeName>
        <fullName evidence="9">Protein RICE INDETERMINATE 1</fullName>
    </alternativeName>
</protein>
<dbReference type="PROSITE" id="PS00028">
    <property type="entry name" value="ZINC_FINGER_C2H2_1"/>
    <property type="match status" value="1"/>
</dbReference>
<dbReference type="InterPro" id="IPR055185">
    <property type="entry name" value="C2CH-4th_BIRD-IDD"/>
</dbReference>
<dbReference type="InterPro" id="IPR031140">
    <property type="entry name" value="IDD1-16"/>
</dbReference>
<evidence type="ECO:0000256" key="7">
    <source>
        <dbReference type="ARBA" id="ARBA00059785"/>
    </source>
</evidence>
<dbReference type="Pfam" id="PF22995">
    <property type="entry name" value="C2CH-3rd_BIRD-IDD"/>
    <property type="match status" value="1"/>
</dbReference>
<accession>A0A8T3ADK6</accession>
<keyword evidence="6" id="KW-0804">Transcription</keyword>
<feature type="domain" description="C2H2-type" evidence="11">
    <location>
        <begin position="63"/>
        <end position="85"/>
    </location>
</feature>
<comment type="caution">
    <text evidence="12">The sequence shown here is derived from an EMBL/GenBank/DDBJ whole genome shotgun (WGS) entry which is preliminary data.</text>
</comment>
<keyword evidence="5" id="KW-0805">Transcription regulation</keyword>
<comment type="function">
    <text evidence="7">Transcription activator that acts as a flowering master switch in both long and short days, independently of the circadian clock. Promotes flowering upstream of HD1 by up-regulating FTL1, FTL4, FTL5, FTL6, EHD1, HD3A and RFT1. Seems to repress FTL11 expression. May recognize the consensus motif 5'-TTTGTCGTAAT-3' in target gene promoters.</text>
</comment>
<dbReference type="FunFam" id="3.30.160.60:FF:000131">
    <property type="entry name" value="protein indeterminate-domain 5, chloroplastic-like"/>
    <property type="match status" value="1"/>
</dbReference>
<keyword evidence="13" id="KW-1185">Reference proteome</keyword>
<dbReference type="AlphaFoldDB" id="A0A8T3ADK6"/>
<evidence type="ECO:0000256" key="9">
    <source>
        <dbReference type="ARBA" id="ARBA00083437"/>
    </source>
</evidence>
<evidence type="ECO:0000256" key="4">
    <source>
        <dbReference type="ARBA" id="ARBA00022833"/>
    </source>
</evidence>
<name>A0A8T3ADK6_DENNO</name>
<keyword evidence="1" id="KW-0479">Metal-binding</keyword>
<dbReference type="FunFam" id="3.30.160.60:FF:000554">
    <property type="entry name" value="protein indeterminate-domain 12-like"/>
    <property type="match status" value="1"/>
</dbReference>
<evidence type="ECO:0000259" key="11">
    <source>
        <dbReference type="PROSITE" id="PS50157"/>
    </source>
</evidence>
<evidence type="ECO:0000256" key="8">
    <source>
        <dbReference type="ARBA" id="ARBA00072973"/>
    </source>
</evidence>
<dbReference type="InterPro" id="IPR036236">
    <property type="entry name" value="Znf_C2H2_sf"/>
</dbReference>
<dbReference type="Gene3D" id="3.30.160.60">
    <property type="entry name" value="Classic Zinc Finger"/>
    <property type="match status" value="2"/>
</dbReference>
<dbReference type="Pfam" id="PF22996">
    <property type="entry name" value="C2H2-2nd_BIRD-IDD"/>
    <property type="match status" value="1"/>
</dbReference>
<evidence type="ECO:0000313" key="13">
    <source>
        <dbReference type="Proteomes" id="UP000829196"/>
    </source>
</evidence>
<dbReference type="GO" id="GO:0008270">
    <property type="term" value="F:zinc ion binding"/>
    <property type="evidence" value="ECO:0007669"/>
    <property type="project" value="UniProtKB-KW"/>
</dbReference>
<dbReference type="SUPFAM" id="SSF57667">
    <property type="entry name" value="beta-beta-alpha zinc fingers"/>
    <property type="match status" value="1"/>
</dbReference>
<evidence type="ECO:0000313" key="12">
    <source>
        <dbReference type="EMBL" id="KAI0494124.1"/>
    </source>
</evidence>